<sequence length="108" mass="12996">MLKLERKHFELSRWSEDTEEYKNAAKLYFEHKKKEQLSIVQSWASEYKYYKYLLTKSGHRYFFEADYDDDDCWIWQHFDGLQTAGNVQSSTQLELSALKINLIGLSRN</sequence>
<accession>A0A9N9CHJ9</accession>
<organism evidence="1 2">
    <name type="scientific">Paraglomus occultum</name>
    <dbReference type="NCBI Taxonomy" id="144539"/>
    <lineage>
        <taxon>Eukaryota</taxon>
        <taxon>Fungi</taxon>
        <taxon>Fungi incertae sedis</taxon>
        <taxon>Mucoromycota</taxon>
        <taxon>Glomeromycotina</taxon>
        <taxon>Glomeromycetes</taxon>
        <taxon>Paraglomerales</taxon>
        <taxon>Paraglomeraceae</taxon>
        <taxon>Paraglomus</taxon>
    </lineage>
</organism>
<evidence type="ECO:0000313" key="2">
    <source>
        <dbReference type="Proteomes" id="UP000789572"/>
    </source>
</evidence>
<dbReference type="Proteomes" id="UP000789572">
    <property type="component" value="Unassembled WGS sequence"/>
</dbReference>
<proteinExistence type="predicted"/>
<dbReference type="AlphaFoldDB" id="A0A9N9CHJ9"/>
<keyword evidence="2" id="KW-1185">Reference proteome</keyword>
<reference evidence="1" key="1">
    <citation type="submission" date="2021-06" db="EMBL/GenBank/DDBJ databases">
        <authorList>
            <person name="Kallberg Y."/>
            <person name="Tangrot J."/>
            <person name="Rosling A."/>
        </authorList>
    </citation>
    <scope>NUCLEOTIDE SEQUENCE</scope>
    <source>
        <strain evidence="1">IA702</strain>
    </source>
</reference>
<protein>
    <submittedName>
        <fullName evidence="1">10068_t:CDS:1</fullName>
    </submittedName>
</protein>
<evidence type="ECO:0000313" key="1">
    <source>
        <dbReference type="EMBL" id="CAG8600316.1"/>
    </source>
</evidence>
<gene>
    <name evidence="1" type="ORF">POCULU_LOCUS7428</name>
</gene>
<comment type="caution">
    <text evidence="1">The sequence shown here is derived from an EMBL/GenBank/DDBJ whole genome shotgun (WGS) entry which is preliminary data.</text>
</comment>
<dbReference type="EMBL" id="CAJVPJ010001685">
    <property type="protein sequence ID" value="CAG8600316.1"/>
    <property type="molecule type" value="Genomic_DNA"/>
</dbReference>
<name>A0A9N9CHJ9_9GLOM</name>